<proteinExistence type="inferred from homology"/>
<feature type="domain" description="D-isomer specific 2-hydroxyacid dehydrogenase NAD-binding" evidence="6">
    <location>
        <begin position="107"/>
        <end position="286"/>
    </location>
</feature>
<gene>
    <name evidence="7" type="ORF">ACFFJP_12950</name>
</gene>
<dbReference type="PANTHER" id="PTHR43761:SF1">
    <property type="entry name" value="D-ISOMER SPECIFIC 2-HYDROXYACID DEHYDROGENASE CATALYTIC DOMAIN-CONTAINING PROTEIN-RELATED"/>
    <property type="match status" value="1"/>
</dbReference>
<dbReference type="Gene3D" id="3.40.50.720">
    <property type="entry name" value="NAD(P)-binding Rossmann-like Domain"/>
    <property type="match status" value="2"/>
</dbReference>
<dbReference type="SUPFAM" id="SSF52283">
    <property type="entry name" value="Formate/glycerate dehydrogenase catalytic domain-like"/>
    <property type="match status" value="1"/>
</dbReference>
<comment type="caution">
    <text evidence="7">The sequence shown here is derived from an EMBL/GenBank/DDBJ whole genome shotgun (WGS) entry which is preliminary data.</text>
</comment>
<evidence type="ECO:0000259" key="5">
    <source>
        <dbReference type="Pfam" id="PF00389"/>
    </source>
</evidence>
<feature type="domain" description="D-isomer specific 2-hydroxyacid dehydrogenase catalytic" evidence="5">
    <location>
        <begin position="16"/>
        <end position="315"/>
    </location>
</feature>
<accession>A0ABV6BEH0</accession>
<dbReference type="Proteomes" id="UP001589813">
    <property type="component" value="Unassembled WGS sequence"/>
</dbReference>
<dbReference type="InterPro" id="IPR029753">
    <property type="entry name" value="D-isomer_DH_CS"/>
</dbReference>
<evidence type="ECO:0000256" key="1">
    <source>
        <dbReference type="ARBA" id="ARBA00005854"/>
    </source>
</evidence>
<evidence type="ECO:0000313" key="7">
    <source>
        <dbReference type="EMBL" id="MFC0049197.1"/>
    </source>
</evidence>
<comment type="similarity">
    <text evidence="1 4">Belongs to the D-isomer specific 2-hydroxyacid dehydrogenase family.</text>
</comment>
<evidence type="ECO:0000256" key="3">
    <source>
        <dbReference type="ARBA" id="ARBA00023027"/>
    </source>
</evidence>
<dbReference type="SUPFAM" id="SSF51735">
    <property type="entry name" value="NAD(P)-binding Rossmann-fold domains"/>
    <property type="match status" value="1"/>
</dbReference>
<protein>
    <submittedName>
        <fullName evidence="7">D-2-hydroxyacid dehydrogenase</fullName>
    </submittedName>
</protein>
<evidence type="ECO:0000313" key="8">
    <source>
        <dbReference type="Proteomes" id="UP001589813"/>
    </source>
</evidence>
<sequence length="323" mass="34185">MQQIVFLDTDTMAGADLSVLQIEGTQLRCYPTTSAAEVSKRIHNASIVISNKVVLNAAILAAAPQLRLICIAATGTNNVDLAAATAQGIQVCNVQDYALGAVPQHAMALLLALNNQIWQQQQAVLSGKWSQSPVFCLHQQPVQSLQGKIFTVVGYGGLGQATAQLAKAFGMQICLSERPDASTIRPGRVAFREALAKADVVSLHCPAQANMPPLLGSVQLSWLKPNALLINTARGALIDEAALLLALQQGRLAGAALDVLTQEPPPADHPFLTGALPNLLLSPHIAWATTESMQLLLQQLAENILAYIAGSPVRTCNMIGSSR</sequence>
<dbReference type="CDD" id="cd12162">
    <property type="entry name" value="2-Hacid_dh_4"/>
    <property type="match status" value="1"/>
</dbReference>
<dbReference type="Pfam" id="PF00389">
    <property type="entry name" value="2-Hacid_dh"/>
    <property type="match status" value="1"/>
</dbReference>
<dbReference type="PROSITE" id="PS00671">
    <property type="entry name" value="D_2_HYDROXYACID_DH_3"/>
    <property type="match status" value="1"/>
</dbReference>
<dbReference type="InterPro" id="IPR006139">
    <property type="entry name" value="D-isomer_2_OHA_DH_cat_dom"/>
</dbReference>
<evidence type="ECO:0000256" key="2">
    <source>
        <dbReference type="ARBA" id="ARBA00023002"/>
    </source>
</evidence>
<reference evidence="7 8" key="1">
    <citation type="submission" date="2024-09" db="EMBL/GenBank/DDBJ databases">
        <authorList>
            <person name="Sun Q."/>
            <person name="Mori K."/>
        </authorList>
    </citation>
    <scope>NUCLEOTIDE SEQUENCE [LARGE SCALE GENOMIC DNA]</scope>
    <source>
        <strain evidence="7 8">KCTC 23315</strain>
    </source>
</reference>
<keyword evidence="3" id="KW-0520">NAD</keyword>
<evidence type="ECO:0000256" key="4">
    <source>
        <dbReference type="RuleBase" id="RU003719"/>
    </source>
</evidence>
<keyword evidence="8" id="KW-1185">Reference proteome</keyword>
<dbReference type="InterPro" id="IPR006140">
    <property type="entry name" value="D-isomer_DH_NAD-bd"/>
</dbReference>
<organism evidence="7 8">
    <name type="scientific">Rheinheimera tilapiae</name>
    <dbReference type="NCBI Taxonomy" id="875043"/>
    <lineage>
        <taxon>Bacteria</taxon>
        <taxon>Pseudomonadati</taxon>
        <taxon>Pseudomonadota</taxon>
        <taxon>Gammaproteobacteria</taxon>
        <taxon>Chromatiales</taxon>
        <taxon>Chromatiaceae</taxon>
        <taxon>Rheinheimera</taxon>
    </lineage>
</organism>
<evidence type="ECO:0000259" key="6">
    <source>
        <dbReference type="Pfam" id="PF02826"/>
    </source>
</evidence>
<dbReference type="RefSeq" id="WP_377244605.1">
    <property type="nucleotide sequence ID" value="NZ_JBHLXP010000003.1"/>
</dbReference>
<dbReference type="InterPro" id="IPR050418">
    <property type="entry name" value="D-iso_2-hydroxyacid_DH_PdxB"/>
</dbReference>
<keyword evidence="2 4" id="KW-0560">Oxidoreductase</keyword>
<dbReference type="EMBL" id="JBHLXP010000003">
    <property type="protein sequence ID" value="MFC0049197.1"/>
    <property type="molecule type" value="Genomic_DNA"/>
</dbReference>
<dbReference type="Pfam" id="PF02826">
    <property type="entry name" value="2-Hacid_dh_C"/>
    <property type="match status" value="1"/>
</dbReference>
<dbReference type="PANTHER" id="PTHR43761">
    <property type="entry name" value="D-ISOMER SPECIFIC 2-HYDROXYACID DEHYDROGENASE FAMILY PROTEIN (AFU_ORTHOLOGUE AFUA_1G13630)"/>
    <property type="match status" value="1"/>
</dbReference>
<dbReference type="InterPro" id="IPR036291">
    <property type="entry name" value="NAD(P)-bd_dom_sf"/>
</dbReference>
<name>A0ABV6BEH0_9GAMM</name>